<dbReference type="InterPro" id="IPR003661">
    <property type="entry name" value="HisK_dim/P_dom"/>
</dbReference>
<dbReference type="SUPFAM" id="SSF47384">
    <property type="entry name" value="Homodimeric domain of signal transducing histidine kinase"/>
    <property type="match status" value="1"/>
</dbReference>
<feature type="region of interest" description="Disordered" evidence="11">
    <location>
        <begin position="455"/>
        <end position="500"/>
    </location>
</feature>
<evidence type="ECO:0000313" key="15">
    <source>
        <dbReference type="EMBL" id="RKF24735.1"/>
    </source>
</evidence>
<dbReference type="CDD" id="cd06225">
    <property type="entry name" value="HAMP"/>
    <property type="match status" value="1"/>
</dbReference>
<evidence type="ECO:0000256" key="4">
    <source>
        <dbReference type="ARBA" id="ARBA00022553"/>
    </source>
</evidence>
<dbReference type="CDD" id="cd00082">
    <property type="entry name" value="HisKA"/>
    <property type="match status" value="1"/>
</dbReference>
<keyword evidence="7 15" id="KW-0418">Kinase</keyword>
<evidence type="ECO:0000256" key="11">
    <source>
        <dbReference type="SAM" id="MobiDB-lite"/>
    </source>
</evidence>
<gene>
    <name evidence="15" type="ORF">D7I43_24325</name>
</gene>
<dbReference type="InterPro" id="IPR036097">
    <property type="entry name" value="HisK_dim/P_sf"/>
</dbReference>
<keyword evidence="5" id="KW-0808">Transferase</keyword>
<keyword evidence="6 12" id="KW-0812">Transmembrane</keyword>
<evidence type="ECO:0000256" key="2">
    <source>
        <dbReference type="ARBA" id="ARBA00004236"/>
    </source>
</evidence>
<evidence type="ECO:0000256" key="1">
    <source>
        <dbReference type="ARBA" id="ARBA00000085"/>
    </source>
</evidence>
<evidence type="ECO:0000256" key="3">
    <source>
        <dbReference type="ARBA" id="ARBA00012438"/>
    </source>
</evidence>
<organism evidence="15 16">
    <name type="scientific">Micromonospora globbae</name>
    <dbReference type="NCBI Taxonomy" id="1894969"/>
    <lineage>
        <taxon>Bacteria</taxon>
        <taxon>Bacillati</taxon>
        <taxon>Actinomycetota</taxon>
        <taxon>Actinomycetes</taxon>
        <taxon>Micromonosporales</taxon>
        <taxon>Micromonosporaceae</taxon>
        <taxon>Micromonospora</taxon>
    </lineage>
</organism>
<dbReference type="Pfam" id="PF02518">
    <property type="entry name" value="HATPase_c"/>
    <property type="match status" value="1"/>
</dbReference>
<dbReference type="Pfam" id="PF00512">
    <property type="entry name" value="HisKA"/>
    <property type="match status" value="1"/>
</dbReference>
<dbReference type="InterPro" id="IPR003594">
    <property type="entry name" value="HATPase_dom"/>
</dbReference>
<dbReference type="PANTHER" id="PTHR45436:SF5">
    <property type="entry name" value="SENSOR HISTIDINE KINASE TRCS"/>
    <property type="match status" value="1"/>
</dbReference>
<dbReference type="Gene3D" id="1.10.287.130">
    <property type="match status" value="1"/>
</dbReference>
<keyword evidence="10 12" id="KW-0472">Membrane</keyword>
<evidence type="ECO:0000256" key="8">
    <source>
        <dbReference type="ARBA" id="ARBA00022989"/>
    </source>
</evidence>
<dbReference type="EC" id="2.7.13.3" evidence="3"/>
<dbReference type="InterPro" id="IPR005467">
    <property type="entry name" value="His_kinase_dom"/>
</dbReference>
<dbReference type="InterPro" id="IPR050428">
    <property type="entry name" value="TCS_sensor_his_kinase"/>
</dbReference>
<dbReference type="AlphaFoldDB" id="A0A420EVH3"/>
<accession>A0A420EVH3</accession>
<protein>
    <recommendedName>
        <fullName evidence="3">histidine kinase</fullName>
        <ecNumber evidence="3">2.7.13.3</ecNumber>
    </recommendedName>
</protein>
<dbReference type="Pfam" id="PF00672">
    <property type="entry name" value="HAMP"/>
    <property type="match status" value="1"/>
</dbReference>
<dbReference type="PROSITE" id="PS50885">
    <property type="entry name" value="HAMP"/>
    <property type="match status" value="1"/>
</dbReference>
<dbReference type="SMART" id="SM00304">
    <property type="entry name" value="HAMP"/>
    <property type="match status" value="1"/>
</dbReference>
<evidence type="ECO:0000313" key="16">
    <source>
        <dbReference type="Proteomes" id="UP000285744"/>
    </source>
</evidence>
<dbReference type="Gene3D" id="6.10.340.10">
    <property type="match status" value="1"/>
</dbReference>
<evidence type="ECO:0000256" key="7">
    <source>
        <dbReference type="ARBA" id="ARBA00022777"/>
    </source>
</evidence>
<keyword evidence="4" id="KW-0597">Phosphoprotein</keyword>
<dbReference type="CDD" id="cd00075">
    <property type="entry name" value="HATPase"/>
    <property type="match status" value="1"/>
</dbReference>
<comment type="subcellular location">
    <subcellularLocation>
        <location evidence="2">Cell membrane</location>
    </subcellularLocation>
</comment>
<dbReference type="InterPro" id="IPR003660">
    <property type="entry name" value="HAMP_dom"/>
</dbReference>
<dbReference type="PANTHER" id="PTHR45436">
    <property type="entry name" value="SENSOR HISTIDINE KINASE YKOH"/>
    <property type="match status" value="1"/>
</dbReference>
<dbReference type="SMART" id="SM00387">
    <property type="entry name" value="HATPase_c"/>
    <property type="match status" value="1"/>
</dbReference>
<comment type="catalytic activity">
    <reaction evidence="1">
        <text>ATP + protein L-histidine = ADP + protein N-phospho-L-histidine.</text>
        <dbReference type="EC" id="2.7.13.3"/>
    </reaction>
</comment>
<evidence type="ECO:0000259" key="14">
    <source>
        <dbReference type="PROSITE" id="PS50885"/>
    </source>
</evidence>
<dbReference type="InterPro" id="IPR004358">
    <property type="entry name" value="Sig_transdc_His_kin-like_C"/>
</dbReference>
<feature type="transmembrane region" description="Helical" evidence="12">
    <location>
        <begin position="15"/>
        <end position="38"/>
    </location>
</feature>
<dbReference type="RefSeq" id="WP_120330882.1">
    <property type="nucleotide sequence ID" value="NZ_RAQQ01000020.1"/>
</dbReference>
<dbReference type="GO" id="GO:0000155">
    <property type="term" value="F:phosphorelay sensor kinase activity"/>
    <property type="evidence" value="ECO:0007669"/>
    <property type="project" value="InterPro"/>
</dbReference>
<proteinExistence type="predicted"/>
<evidence type="ECO:0000256" key="10">
    <source>
        <dbReference type="ARBA" id="ARBA00023136"/>
    </source>
</evidence>
<keyword evidence="9" id="KW-0902">Two-component regulatory system</keyword>
<evidence type="ECO:0000259" key="13">
    <source>
        <dbReference type="PROSITE" id="PS50109"/>
    </source>
</evidence>
<keyword evidence="8 12" id="KW-1133">Transmembrane helix</keyword>
<dbReference type="OrthoDB" id="9786919at2"/>
<dbReference type="SUPFAM" id="SSF158472">
    <property type="entry name" value="HAMP domain-like"/>
    <property type="match status" value="1"/>
</dbReference>
<name>A0A420EVH3_9ACTN</name>
<reference evidence="15 16" key="1">
    <citation type="journal article" date="2018" name="Int. J. Syst. Evol. Microbiol.">
        <title>Micromonospora globbae sp. nov., an endophytic actinomycete isolated from roots of Globba winitii C. H. Wright.</title>
        <authorList>
            <person name="Kuncharoen N."/>
            <person name="Pittayakhajonwut P."/>
            <person name="Tanasupawat S."/>
        </authorList>
    </citation>
    <scope>NUCLEOTIDE SEQUENCE [LARGE SCALE GENOMIC DNA]</scope>
    <source>
        <strain evidence="15 16">WPS1-2</strain>
    </source>
</reference>
<feature type="compositionally biased region" description="Low complexity" evidence="11">
    <location>
        <begin position="465"/>
        <end position="491"/>
    </location>
</feature>
<dbReference type="EMBL" id="RAQQ01000020">
    <property type="protein sequence ID" value="RKF24735.1"/>
    <property type="molecule type" value="Genomic_DNA"/>
</dbReference>
<feature type="domain" description="Histidine kinase" evidence="13">
    <location>
        <begin position="252"/>
        <end position="459"/>
    </location>
</feature>
<dbReference type="GO" id="GO:0005886">
    <property type="term" value="C:plasma membrane"/>
    <property type="evidence" value="ECO:0007669"/>
    <property type="project" value="UniProtKB-SubCell"/>
</dbReference>
<sequence>MAANRVPPGRLRRRLTVAFVLVAGVSAGSLAGGSYLLLRQARLDASVQQAAADARYQLVLAGQFRPLTEQRRAELLRSFEGSGRHVLLAADGDVQASNASFAPPPGPALRATVAAGELGYERSAPSARPRLLLVGGRIPGSDGELYVVTSEEDLHRGLDQLRTALLAGWGLVVLVAAAVGHGLARRTLEPVGRASRAARAVAEGLLATRLPVHGRDEFSDWAASFNGMAEALEAKIEALSRAQARERRFTADVAHELRTPVTALVAAASLLREHTDRLPGDARRVAELLVADVIRLRRLVEDLMEISRVDAGQEPLAPRPVDPLALLDALVAARGWRDRVTVAGTATPVRTDPRRLERVLANLVGNAVEHGGGEVRATVTRDAARLLVDVTDRGPGIAPEHLPRLFDRFYKVDPARSGPGSGLGLAIAQENTRLLGGHLTVHSAPGDGTRFRLALPVSGPPDATPAPADAAAAPTTHAGPDDAAAAPARHAGPADRQEAP</sequence>
<feature type="transmembrane region" description="Helical" evidence="12">
    <location>
        <begin position="164"/>
        <end position="184"/>
    </location>
</feature>
<dbReference type="PRINTS" id="PR00344">
    <property type="entry name" value="BCTRLSENSOR"/>
</dbReference>
<dbReference type="SMART" id="SM00388">
    <property type="entry name" value="HisKA"/>
    <property type="match status" value="1"/>
</dbReference>
<dbReference type="Gene3D" id="3.30.565.10">
    <property type="entry name" value="Histidine kinase-like ATPase, C-terminal domain"/>
    <property type="match status" value="1"/>
</dbReference>
<dbReference type="Proteomes" id="UP000285744">
    <property type="component" value="Unassembled WGS sequence"/>
</dbReference>
<evidence type="ECO:0000256" key="5">
    <source>
        <dbReference type="ARBA" id="ARBA00022679"/>
    </source>
</evidence>
<evidence type="ECO:0000256" key="9">
    <source>
        <dbReference type="ARBA" id="ARBA00023012"/>
    </source>
</evidence>
<dbReference type="PROSITE" id="PS50109">
    <property type="entry name" value="HIS_KIN"/>
    <property type="match status" value="1"/>
</dbReference>
<dbReference type="SUPFAM" id="SSF55874">
    <property type="entry name" value="ATPase domain of HSP90 chaperone/DNA topoisomerase II/histidine kinase"/>
    <property type="match status" value="1"/>
</dbReference>
<evidence type="ECO:0000256" key="6">
    <source>
        <dbReference type="ARBA" id="ARBA00022692"/>
    </source>
</evidence>
<evidence type="ECO:0000256" key="12">
    <source>
        <dbReference type="SAM" id="Phobius"/>
    </source>
</evidence>
<comment type="caution">
    <text evidence="15">The sequence shown here is derived from an EMBL/GenBank/DDBJ whole genome shotgun (WGS) entry which is preliminary data.</text>
</comment>
<feature type="domain" description="HAMP" evidence="14">
    <location>
        <begin position="185"/>
        <end position="237"/>
    </location>
</feature>
<dbReference type="InterPro" id="IPR036890">
    <property type="entry name" value="HATPase_C_sf"/>
</dbReference>